<evidence type="ECO:0008006" key="3">
    <source>
        <dbReference type="Google" id="ProtNLM"/>
    </source>
</evidence>
<reference evidence="1 2" key="1">
    <citation type="submission" date="2014-09" db="EMBL/GenBank/DDBJ databases">
        <title>Draft genome sequence of Streptomyces natalensis ATCC 27448, producer of the antifungal pimaricin.</title>
        <authorList>
            <person name="Mendes M.V."/>
            <person name="Beites T."/>
            <person name="Pires S."/>
            <person name="Santos C.L."/>
            <person name="Moradas-Ferreira P."/>
        </authorList>
    </citation>
    <scope>NUCLEOTIDE SEQUENCE [LARGE SCALE GENOMIC DNA]</scope>
    <source>
        <strain evidence="1 2">ATCC 27448</strain>
    </source>
</reference>
<proteinExistence type="predicted"/>
<sequence>MASDAPAPCALRLAAAGAAVRAVDRDELGLADPASALPDDTPGSIAPQLLDLTPQASFIRGASLVMDGGWTAHEG</sequence>
<keyword evidence="2" id="KW-1185">Reference proteome</keyword>
<protein>
    <recommendedName>
        <fullName evidence="3">Short-chain dehydrogenase</fullName>
    </recommendedName>
</protein>
<accession>A0A0D7CNS8</accession>
<gene>
    <name evidence="1" type="ORF">SNA_15705</name>
</gene>
<comment type="caution">
    <text evidence="1">The sequence shown here is derived from an EMBL/GenBank/DDBJ whole genome shotgun (WGS) entry which is preliminary data.</text>
</comment>
<name>A0A0D7CNS8_9ACTN</name>
<dbReference type="AlphaFoldDB" id="A0A0D7CNS8"/>
<dbReference type="InterPro" id="IPR036291">
    <property type="entry name" value="NAD(P)-bd_dom_sf"/>
</dbReference>
<dbReference type="Proteomes" id="UP000032458">
    <property type="component" value="Unassembled WGS sequence"/>
</dbReference>
<organism evidence="1 2">
    <name type="scientific">Streptomyces natalensis ATCC 27448</name>
    <dbReference type="NCBI Taxonomy" id="1240678"/>
    <lineage>
        <taxon>Bacteria</taxon>
        <taxon>Bacillati</taxon>
        <taxon>Actinomycetota</taxon>
        <taxon>Actinomycetes</taxon>
        <taxon>Kitasatosporales</taxon>
        <taxon>Streptomycetaceae</taxon>
        <taxon>Streptomyces</taxon>
    </lineage>
</organism>
<evidence type="ECO:0000313" key="1">
    <source>
        <dbReference type="EMBL" id="KIZ17077.1"/>
    </source>
</evidence>
<dbReference type="SUPFAM" id="SSF51735">
    <property type="entry name" value="NAD(P)-binding Rossmann-fold domains"/>
    <property type="match status" value="1"/>
</dbReference>
<evidence type="ECO:0000313" key="2">
    <source>
        <dbReference type="Proteomes" id="UP000032458"/>
    </source>
</evidence>
<dbReference type="EMBL" id="JRKI01000025">
    <property type="protein sequence ID" value="KIZ17077.1"/>
    <property type="molecule type" value="Genomic_DNA"/>
</dbReference>